<dbReference type="EMBL" id="CP111014">
    <property type="protein sequence ID" value="WAQ97920.1"/>
    <property type="molecule type" value="Genomic_DNA"/>
</dbReference>
<evidence type="ECO:0000313" key="3">
    <source>
        <dbReference type="EMBL" id="WAQ97920.1"/>
    </source>
</evidence>
<reference evidence="3" key="1">
    <citation type="submission" date="2022-11" db="EMBL/GenBank/DDBJ databases">
        <title>Centuries of genome instability and evolution in soft-shell clam transmissible cancer (bioRxiv).</title>
        <authorList>
            <person name="Hart S.F.M."/>
            <person name="Yonemitsu M.A."/>
            <person name="Giersch R.M."/>
            <person name="Beal B.F."/>
            <person name="Arriagada G."/>
            <person name="Davis B.W."/>
            <person name="Ostrander E.A."/>
            <person name="Goff S.P."/>
            <person name="Metzger M.J."/>
        </authorList>
    </citation>
    <scope>NUCLEOTIDE SEQUENCE</scope>
    <source>
        <strain evidence="3">MELC-2E11</strain>
        <tissue evidence="3">Siphon/mantle</tissue>
    </source>
</reference>
<feature type="compositionally biased region" description="Basic and acidic residues" evidence="1">
    <location>
        <begin position="104"/>
        <end position="120"/>
    </location>
</feature>
<accession>A0ABY7DMJ9</accession>
<proteinExistence type="predicted"/>
<feature type="region of interest" description="Disordered" evidence="1">
    <location>
        <begin position="95"/>
        <end position="120"/>
    </location>
</feature>
<protein>
    <recommendedName>
        <fullName evidence="2">Mitochondria-eating protein C-terminal domain-containing protein</fullName>
    </recommendedName>
</protein>
<evidence type="ECO:0000259" key="2">
    <source>
        <dbReference type="Pfam" id="PF16026"/>
    </source>
</evidence>
<sequence>MAYFAKCLEVSWLAAVQDPPLALNFCPGEKFDTALFKDYNKRVGPYVEFLVWPALHLYANGPLLTKGVAQGCQQNPYNRRRFIPSDQSFTFRFEQQRSISRTSSEPRDTDAIPELSDPKRPSKVAEKLKELYEIEWKNALDSLDQSIPETENIKSLLDVLNDIFHRCKALARNTLMKDVPTAEYLTIEMIPQEQLSSQSRQVKAYFEKCVEVCWLAAVQDPPLELNFSPGEKFDTALFKDYTERGPYVEFQ</sequence>
<keyword evidence="4" id="KW-1185">Reference proteome</keyword>
<organism evidence="3 4">
    <name type="scientific">Mya arenaria</name>
    <name type="common">Soft-shell clam</name>
    <dbReference type="NCBI Taxonomy" id="6604"/>
    <lineage>
        <taxon>Eukaryota</taxon>
        <taxon>Metazoa</taxon>
        <taxon>Spiralia</taxon>
        <taxon>Lophotrochozoa</taxon>
        <taxon>Mollusca</taxon>
        <taxon>Bivalvia</taxon>
        <taxon>Autobranchia</taxon>
        <taxon>Heteroconchia</taxon>
        <taxon>Euheterodonta</taxon>
        <taxon>Imparidentia</taxon>
        <taxon>Neoheterodontei</taxon>
        <taxon>Myida</taxon>
        <taxon>Myoidea</taxon>
        <taxon>Myidae</taxon>
        <taxon>Mya</taxon>
    </lineage>
</organism>
<gene>
    <name evidence="3" type="ORF">MAR_022293</name>
</gene>
<name>A0ABY7DMJ9_MYAAR</name>
<feature type="domain" description="Mitochondria-eating protein C-terminal" evidence="2">
    <location>
        <begin position="3"/>
        <end position="69"/>
    </location>
</feature>
<feature type="non-terminal residue" evidence="3">
    <location>
        <position position="251"/>
    </location>
</feature>
<dbReference type="Proteomes" id="UP001164746">
    <property type="component" value="Chromosome 3"/>
</dbReference>
<evidence type="ECO:0000313" key="4">
    <source>
        <dbReference type="Proteomes" id="UP001164746"/>
    </source>
</evidence>
<dbReference type="Pfam" id="PF16026">
    <property type="entry name" value="MIEAP"/>
    <property type="match status" value="1"/>
</dbReference>
<dbReference type="InterPro" id="IPR031981">
    <property type="entry name" value="MIEAP_C"/>
</dbReference>
<evidence type="ECO:0000256" key="1">
    <source>
        <dbReference type="SAM" id="MobiDB-lite"/>
    </source>
</evidence>